<feature type="binding site" evidence="4">
    <location>
        <position position="41"/>
    </location>
    <ligand>
        <name>Mg(2+)</name>
        <dbReference type="ChEBI" id="CHEBI:18420"/>
        <label>1</label>
    </ligand>
</feature>
<dbReference type="SUPFAM" id="SSF56219">
    <property type="entry name" value="DNase I-like"/>
    <property type="match status" value="1"/>
</dbReference>
<evidence type="ECO:0008006" key="7">
    <source>
        <dbReference type="Google" id="ProtNLM"/>
    </source>
</evidence>
<reference evidence="5" key="1">
    <citation type="submission" date="2025-08" db="UniProtKB">
        <authorList>
            <consortium name="Ensembl"/>
        </authorList>
    </citation>
    <scope>IDENTIFICATION</scope>
</reference>
<keyword evidence="6" id="KW-1185">Reference proteome</keyword>
<accession>A0A8D0ATL0</accession>
<dbReference type="GO" id="GO:0008311">
    <property type="term" value="F:double-stranded DNA 3'-5' DNA exonuclease activity"/>
    <property type="evidence" value="ECO:0007669"/>
    <property type="project" value="TreeGrafter"/>
</dbReference>
<name>A0A8D0ATL0_SANLU</name>
<keyword evidence="1 4" id="KW-0479">Metal-binding</keyword>
<keyword evidence="3 4" id="KW-0460">Magnesium</keyword>
<dbReference type="GO" id="GO:0006284">
    <property type="term" value="P:base-excision repair"/>
    <property type="evidence" value="ECO:0007669"/>
    <property type="project" value="TreeGrafter"/>
</dbReference>
<evidence type="ECO:0000256" key="4">
    <source>
        <dbReference type="PIRSR" id="PIRSR604808-2"/>
    </source>
</evidence>
<evidence type="ECO:0000313" key="6">
    <source>
        <dbReference type="Proteomes" id="UP000694568"/>
    </source>
</evidence>
<evidence type="ECO:0000313" key="5">
    <source>
        <dbReference type="Ensembl" id="ENSSLUP00000059723.1"/>
    </source>
</evidence>
<evidence type="ECO:0000256" key="2">
    <source>
        <dbReference type="ARBA" id="ARBA00022801"/>
    </source>
</evidence>
<dbReference type="Proteomes" id="UP000694568">
    <property type="component" value="Unplaced"/>
</dbReference>
<proteinExistence type="predicted"/>
<protein>
    <recommendedName>
        <fullName evidence="7">Endonuclease/exonuclease/phosphatase domain-containing protein</fullName>
    </recommendedName>
</protein>
<dbReference type="Ensembl" id="ENSSLUT00000061414.1">
    <property type="protein sequence ID" value="ENSSLUP00000059723.1"/>
    <property type="gene ID" value="ENSSLUG00000025495.1"/>
</dbReference>
<dbReference type="GeneTree" id="ENSGT00940000177144"/>
<evidence type="ECO:0000256" key="3">
    <source>
        <dbReference type="ARBA" id="ARBA00022842"/>
    </source>
</evidence>
<dbReference type="GO" id="GO:0005634">
    <property type="term" value="C:nucleus"/>
    <property type="evidence" value="ECO:0007669"/>
    <property type="project" value="TreeGrafter"/>
</dbReference>
<keyword evidence="4" id="KW-0464">Manganese</keyword>
<feature type="binding site" evidence="4">
    <location>
        <position position="12"/>
    </location>
    <ligand>
        <name>Mg(2+)</name>
        <dbReference type="ChEBI" id="CHEBI:18420"/>
        <label>1</label>
    </ligand>
</feature>
<dbReference type="InterPro" id="IPR004808">
    <property type="entry name" value="AP_endonuc_1"/>
</dbReference>
<dbReference type="GO" id="GO:0003906">
    <property type="term" value="F:DNA-(apurinic or apyrimidinic site) endonuclease activity"/>
    <property type="evidence" value="ECO:0007669"/>
    <property type="project" value="TreeGrafter"/>
</dbReference>
<reference evidence="5" key="2">
    <citation type="submission" date="2025-09" db="UniProtKB">
        <authorList>
            <consortium name="Ensembl"/>
        </authorList>
    </citation>
    <scope>IDENTIFICATION</scope>
</reference>
<dbReference type="PANTHER" id="PTHR22748">
    <property type="entry name" value="AP ENDONUCLEASE"/>
    <property type="match status" value="1"/>
</dbReference>
<dbReference type="GO" id="GO:0046872">
    <property type="term" value="F:metal ion binding"/>
    <property type="evidence" value="ECO:0007669"/>
    <property type="project" value="UniProtKB-KW"/>
</dbReference>
<comment type="cofactor">
    <cofactor evidence="4">
        <name>Mg(2+)</name>
        <dbReference type="ChEBI" id="CHEBI:18420"/>
    </cofactor>
    <cofactor evidence="4">
        <name>Mn(2+)</name>
        <dbReference type="ChEBI" id="CHEBI:29035"/>
    </cofactor>
    <text evidence="4">Probably binds two magnesium or manganese ions per subunit.</text>
</comment>
<dbReference type="Gene3D" id="3.60.10.10">
    <property type="entry name" value="Endonuclease/exonuclease/phosphatase"/>
    <property type="match status" value="1"/>
</dbReference>
<dbReference type="GO" id="GO:0008081">
    <property type="term" value="F:phosphoric diester hydrolase activity"/>
    <property type="evidence" value="ECO:0007669"/>
    <property type="project" value="TreeGrafter"/>
</dbReference>
<dbReference type="InterPro" id="IPR036691">
    <property type="entry name" value="Endo/exonu/phosph_ase_sf"/>
</dbReference>
<keyword evidence="2" id="KW-0378">Hydrolase</keyword>
<sequence>MANQKLRIVSFNVNGILNPVKRSKILSKMKKEKAQVVYLQETHTKLRKMGFTNIFFSSYKSKHKRGVAVLLSNKITFEQTYVQKDKEGRFILENIRRDRDHLTERIRSSWK</sequence>
<dbReference type="AlphaFoldDB" id="A0A8D0ATL0"/>
<dbReference type="PANTHER" id="PTHR22748:SF26">
    <property type="entry name" value="ENDONUCLEASE_EXONUCLEASE_PHOSPHATASE DOMAIN-CONTAINING PROTEIN"/>
    <property type="match status" value="1"/>
</dbReference>
<evidence type="ECO:0000256" key="1">
    <source>
        <dbReference type="ARBA" id="ARBA00022723"/>
    </source>
</evidence>
<organism evidence="5 6">
    <name type="scientific">Sander lucioperca</name>
    <name type="common">Pike-perch</name>
    <name type="synonym">Perca lucioperca</name>
    <dbReference type="NCBI Taxonomy" id="283035"/>
    <lineage>
        <taxon>Eukaryota</taxon>
        <taxon>Metazoa</taxon>
        <taxon>Chordata</taxon>
        <taxon>Craniata</taxon>
        <taxon>Vertebrata</taxon>
        <taxon>Euteleostomi</taxon>
        <taxon>Actinopterygii</taxon>
        <taxon>Neopterygii</taxon>
        <taxon>Teleostei</taxon>
        <taxon>Neoteleostei</taxon>
        <taxon>Acanthomorphata</taxon>
        <taxon>Eupercaria</taxon>
        <taxon>Perciformes</taxon>
        <taxon>Percoidei</taxon>
        <taxon>Percidae</taxon>
        <taxon>Luciopercinae</taxon>
        <taxon>Sander</taxon>
    </lineage>
</organism>